<evidence type="ECO:0000313" key="8">
    <source>
        <dbReference type="Proteomes" id="UP001165653"/>
    </source>
</evidence>
<gene>
    <name evidence="7" type="ORF">OJ996_08610</name>
</gene>
<dbReference type="PANTHER" id="PTHR45625:SF4">
    <property type="entry name" value="PEPTIDYLPROLYL ISOMERASE DOMAIN AND WD REPEAT-CONTAINING PROTEIN 1"/>
    <property type="match status" value="1"/>
</dbReference>
<keyword evidence="5" id="KW-0732">Signal</keyword>
<dbReference type="PANTHER" id="PTHR45625">
    <property type="entry name" value="PEPTIDYL-PROLYL CIS-TRANS ISOMERASE-RELATED"/>
    <property type="match status" value="1"/>
</dbReference>
<dbReference type="Proteomes" id="UP001165653">
    <property type="component" value="Unassembled WGS sequence"/>
</dbReference>
<dbReference type="RefSeq" id="WP_264513137.1">
    <property type="nucleotide sequence ID" value="NZ_JAPDDR010000004.1"/>
</dbReference>
<dbReference type="InterPro" id="IPR029000">
    <property type="entry name" value="Cyclophilin-like_dom_sf"/>
</dbReference>
<evidence type="ECO:0000256" key="1">
    <source>
        <dbReference type="ARBA" id="ARBA00013194"/>
    </source>
</evidence>
<dbReference type="EMBL" id="JAPDDR010000004">
    <property type="protein sequence ID" value="MCW1913634.1"/>
    <property type="molecule type" value="Genomic_DNA"/>
</dbReference>
<dbReference type="PRINTS" id="PR00153">
    <property type="entry name" value="CSAPPISMRASE"/>
</dbReference>
<dbReference type="SUPFAM" id="SSF50891">
    <property type="entry name" value="Cyclophilin-like"/>
    <property type="match status" value="1"/>
</dbReference>
<dbReference type="GO" id="GO:0003755">
    <property type="term" value="F:peptidyl-prolyl cis-trans isomerase activity"/>
    <property type="evidence" value="ECO:0007669"/>
    <property type="project" value="UniProtKB-EC"/>
</dbReference>
<feature type="region of interest" description="Disordered" evidence="4">
    <location>
        <begin position="323"/>
        <end position="346"/>
    </location>
</feature>
<evidence type="ECO:0000256" key="4">
    <source>
        <dbReference type="SAM" id="MobiDB-lite"/>
    </source>
</evidence>
<protein>
    <recommendedName>
        <fullName evidence="1">peptidylprolyl isomerase</fullName>
        <ecNumber evidence="1">5.2.1.8</ecNumber>
    </recommendedName>
</protein>
<feature type="domain" description="PPIase cyclophilin-type" evidence="6">
    <location>
        <begin position="22"/>
        <end position="192"/>
    </location>
</feature>
<dbReference type="CDD" id="cd00317">
    <property type="entry name" value="cyclophilin"/>
    <property type="match status" value="1"/>
</dbReference>
<sequence length="416" mass="44786">MIRTLFLLLALVSAAHGQIYADFTVSHGGAPLGTFRARLDYDKAPRTCANFIGLATGQRPWINVVNGRIQTTRPYYDGLTFHRLDHDFVIQGGSPNGLGNDGPGYVILDEYHPALRHSGRYLLSMAKTSQPHTGGSQFFITLAATPGLDDKHSIFGEVISGRDIIDNFTNPALFPTTNERPNTPITINSVAISGPDLASFNLNDPSLKLPVIEQARVIGTRAPTAANFTLTFDRQFQTDYLIYSSQSLSTWTYFRHVRSRDGAPGFTYPVPHNNSPRFFVSVAQVDYSAIYNPTANVLVGKQLRISDRNGNALTLIPNGSGGGTWTHSDGGSGTLSNFQSTDGTSDTGSIASQSSGAYFFPLASFTTQLSPAAGPGAWTTLGLNLCFHHPGGGWAEGQANYHALGPAVNWAFSILP</sequence>
<dbReference type="InterPro" id="IPR044666">
    <property type="entry name" value="Cyclophilin_A-like"/>
</dbReference>
<dbReference type="EC" id="5.2.1.8" evidence="1"/>
<proteinExistence type="predicted"/>
<reference evidence="7" key="1">
    <citation type="submission" date="2022-10" db="EMBL/GenBank/DDBJ databases">
        <title>Luteolibacter sp. GHJ8, whole genome shotgun sequencing project.</title>
        <authorList>
            <person name="Zhao G."/>
            <person name="Shen L."/>
        </authorList>
    </citation>
    <scope>NUCLEOTIDE SEQUENCE</scope>
    <source>
        <strain evidence="7">GHJ8</strain>
    </source>
</reference>
<keyword evidence="3 7" id="KW-0413">Isomerase</keyword>
<keyword evidence="2" id="KW-0697">Rotamase</keyword>
<feature type="compositionally biased region" description="Polar residues" evidence="4">
    <location>
        <begin position="325"/>
        <end position="346"/>
    </location>
</feature>
<name>A0ABT3G2A5_9BACT</name>
<dbReference type="Gene3D" id="2.40.100.10">
    <property type="entry name" value="Cyclophilin-like"/>
    <property type="match status" value="1"/>
</dbReference>
<evidence type="ECO:0000259" key="6">
    <source>
        <dbReference type="PROSITE" id="PS50072"/>
    </source>
</evidence>
<feature type="chain" id="PRO_5046821529" description="peptidylprolyl isomerase" evidence="5">
    <location>
        <begin position="22"/>
        <end position="416"/>
    </location>
</feature>
<comment type="caution">
    <text evidence="7">The sequence shown here is derived from an EMBL/GenBank/DDBJ whole genome shotgun (WGS) entry which is preliminary data.</text>
</comment>
<keyword evidence="8" id="KW-1185">Reference proteome</keyword>
<evidence type="ECO:0000256" key="2">
    <source>
        <dbReference type="ARBA" id="ARBA00023110"/>
    </source>
</evidence>
<dbReference type="Pfam" id="PF00160">
    <property type="entry name" value="Pro_isomerase"/>
    <property type="match status" value="1"/>
</dbReference>
<feature type="signal peptide" evidence="5">
    <location>
        <begin position="1"/>
        <end position="21"/>
    </location>
</feature>
<accession>A0ABT3G2A5</accession>
<organism evidence="7 8">
    <name type="scientific">Luteolibacter rhizosphaerae</name>
    <dbReference type="NCBI Taxonomy" id="2989719"/>
    <lineage>
        <taxon>Bacteria</taxon>
        <taxon>Pseudomonadati</taxon>
        <taxon>Verrucomicrobiota</taxon>
        <taxon>Verrucomicrobiia</taxon>
        <taxon>Verrucomicrobiales</taxon>
        <taxon>Verrucomicrobiaceae</taxon>
        <taxon>Luteolibacter</taxon>
    </lineage>
</organism>
<evidence type="ECO:0000256" key="5">
    <source>
        <dbReference type="SAM" id="SignalP"/>
    </source>
</evidence>
<dbReference type="PROSITE" id="PS50072">
    <property type="entry name" value="CSA_PPIASE_2"/>
    <property type="match status" value="1"/>
</dbReference>
<evidence type="ECO:0000313" key="7">
    <source>
        <dbReference type="EMBL" id="MCW1913634.1"/>
    </source>
</evidence>
<evidence type="ECO:0000256" key="3">
    <source>
        <dbReference type="ARBA" id="ARBA00023235"/>
    </source>
</evidence>
<dbReference type="InterPro" id="IPR002130">
    <property type="entry name" value="Cyclophilin-type_PPIase_dom"/>
</dbReference>